<feature type="domain" description="Glycosyl hydrolase family 95 N-terminal" evidence="1">
    <location>
        <begin position="24"/>
        <end position="175"/>
    </location>
</feature>
<sequence>MKTLCSLFLFSLVCCCASAARPTLWYEQPAERWLEATPIGNGRLGAMLFGGVETDRIALDESTLWSGKFDADQEKPFGAERLKELRELFFQGKLYEGNQIAAEWLHGNYNSFGTHLPMGEMKLNFTYPTTGIKNYKRELNLETAVYEVTYTVGNVQYKREYFASNPDDVMVVRLS</sequence>
<evidence type="ECO:0000259" key="1">
    <source>
        <dbReference type="Pfam" id="PF14498"/>
    </source>
</evidence>
<organism evidence="2">
    <name type="scientific">termite gut metagenome</name>
    <dbReference type="NCBI Taxonomy" id="433724"/>
    <lineage>
        <taxon>unclassified sequences</taxon>
        <taxon>metagenomes</taxon>
        <taxon>organismal metagenomes</taxon>
    </lineage>
</organism>
<dbReference type="AlphaFoldDB" id="A0A5J4PCM1"/>
<dbReference type="PANTHER" id="PTHR31084:SF0">
    <property type="entry name" value="ALPHA-L-FUCOSIDASE 2"/>
    <property type="match status" value="1"/>
</dbReference>
<name>A0A5J4PCM1_9ZZZZ</name>
<evidence type="ECO:0000313" key="2">
    <source>
        <dbReference type="EMBL" id="KAA6306219.1"/>
    </source>
</evidence>
<accession>A0A5J4PCM1</accession>
<dbReference type="Pfam" id="PF14498">
    <property type="entry name" value="Glyco_hyd_65N_2"/>
    <property type="match status" value="1"/>
</dbReference>
<dbReference type="EMBL" id="SNRY01010082">
    <property type="protein sequence ID" value="KAA6306219.1"/>
    <property type="molecule type" value="Genomic_DNA"/>
</dbReference>
<reference evidence="2" key="1">
    <citation type="submission" date="2019-03" db="EMBL/GenBank/DDBJ databases">
        <title>Single cell metagenomics reveals metabolic interactions within the superorganism composed of flagellate Streblomastix strix and complex community of Bacteroidetes bacteria on its surface.</title>
        <authorList>
            <person name="Treitli S.C."/>
            <person name="Kolisko M."/>
            <person name="Husnik F."/>
            <person name="Keeling P."/>
            <person name="Hampl V."/>
        </authorList>
    </citation>
    <scope>NUCLEOTIDE SEQUENCE</scope>
    <source>
        <strain evidence="2">STM</strain>
    </source>
</reference>
<protein>
    <recommendedName>
        <fullName evidence="1">Glycosyl hydrolase family 95 N-terminal domain-containing protein</fullName>
    </recommendedName>
</protein>
<dbReference type="Gene3D" id="2.70.98.50">
    <property type="entry name" value="putative glycoside hydrolase family protein from bacillus halodurans"/>
    <property type="match status" value="1"/>
</dbReference>
<gene>
    <name evidence="2" type="ORF">EZS27_042125</name>
</gene>
<dbReference type="InterPro" id="IPR027414">
    <property type="entry name" value="GH95_N_dom"/>
</dbReference>
<feature type="non-terminal residue" evidence="2">
    <location>
        <position position="175"/>
    </location>
</feature>
<dbReference type="GO" id="GO:0004560">
    <property type="term" value="F:alpha-L-fucosidase activity"/>
    <property type="evidence" value="ECO:0007669"/>
    <property type="project" value="TreeGrafter"/>
</dbReference>
<dbReference type="PANTHER" id="PTHR31084">
    <property type="entry name" value="ALPHA-L-FUCOSIDASE 2"/>
    <property type="match status" value="1"/>
</dbReference>
<comment type="caution">
    <text evidence="2">The sequence shown here is derived from an EMBL/GenBank/DDBJ whole genome shotgun (WGS) entry which is preliminary data.</text>
</comment>
<proteinExistence type="predicted"/>